<dbReference type="Pfam" id="PF01263">
    <property type="entry name" value="Aldose_epim"/>
    <property type="match status" value="1"/>
</dbReference>
<dbReference type="GO" id="GO:0016853">
    <property type="term" value="F:isomerase activity"/>
    <property type="evidence" value="ECO:0007669"/>
    <property type="project" value="InterPro"/>
</dbReference>
<reference evidence="1 2" key="1">
    <citation type="submission" date="2019-09" db="EMBL/GenBank/DDBJ databases">
        <title>Salinarimonas rosea gen. nov., sp. nov., a new member of the a-2 subgroup of the Proteobacteria.</title>
        <authorList>
            <person name="Liu J."/>
        </authorList>
    </citation>
    <scope>NUCLEOTIDE SEQUENCE [LARGE SCALE GENOMIC DNA]</scope>
    <source>
        <strain evidence="1 2">BN140002</strain>
    </source>
</reference>
<dbReference type="EMBL" id="VUOA01000048">
    <property type="protein sequence ID" value="KAA2234394.1"/>
    <property type="molecule type" value="Genomic_DNA"/>
</dbReference>
<dbReference type="InterPro" id="IPR011013">
    <property type="entry name" value="Gal_mutarotase_sf_dom"/>
</dbReference>
<dbReference type="AlphaFoldDB" id="A0A5B2V5Y1"/>
<accession>A0A5B2V5Y1</accession>
<dbReference type="InterPro" id="IPR014718">
    <property type="entry name" value="GH-type_carb-bd"/>
</dbReference>
<dbReference type="Proteomes" id="UP000323142">
    <property type="component" value="Unassembled WGS sequence"/>
</dbReference>
<keyword evidence="2" id="KW-1185">Reference proteome</keyword>
<dbReference type="SUPFAM" id="SSF74650">
    <property type="entry name" value="Galactose mutarotase-like"/>
    <property type="match status" value="1"/>
</dbReference>
<evidence type="ECO:0000313" key="1">
    <source>
        <dbReference type="EMBL" id="KAA2234394.1"/>
    </source>
</evidence>
<dbReference type="Gene3D" id="2.70.98.10">
    <property type="match status" value="1"/>
</dbReference>
<dbReference type="InterPro" id="IPR037481">
    <property type="entry name" value="LacX"/>
</dbReference>
<dbReference type="RefSeq" id="WP_149822163.1">
    <property type="nucleotide sequence ID" value="NZ_VUOA01000048.1"/>
</dbReference>
<dbReference type="OrthoDB" id="9795355at2"/>
<organism evidence="1 2">
    <name type="scientific">Salinarimonas soli</name>
    <dbReference type="NCBI Taxonomy" id="1638099"/>
    <lineage>
        <taxon>Bacteria</taxon>
        <taxon>Pseudomonadati</taxon>
        <taxon>Pseudomonadota</taxon>
        <taxon>Alphaproteobacteria</taxon>
        <taxon>Hyphomicrobiales</taxon>
        <taxon>Salinarimonadaceae</taxon>
        <taxon>Salinarimonas</taxon>
    </lineage>
</organism>
<dbReference type="InterPro" id="IPR008183">
    <property type="entry name" value="Aldose_1/G6P_1-epimerase"/>
</dbReference>
<proteinExistence type="predicted"/>
<dbReference type="CDD" id="cd09024">
    <property type="entry name" value="Aldose_epim_lacX"/>
    <property type="match status" value="1"/>
</dbReference>
<reference evidence="1 2" key="2">
    <citation type="submission" date="2019-09" db="EMBL/GenBank/DDBJ databases">
        <authorList>
            <person name="Jin C."/>
        </authorList>
    </citation>
    <scope>NUCLEOTIDE SEQUENCE [LARGE SCALE GENOMIC DNA]</scope>
    <source>
        <strain evidence="1 2">BN140002</strain>
    </source>
</reference>
<dbReference type="GO" id="GO:0005975">
    <property type="term" value="P:carbohydrate metabolic process"/>
    <property type="evidence" value="ECO:0007669"/>
    <property type="project" value="InterPro"/>
</dbReference>
<dbReference type="GO" id="GO:0030246">
    <property type="term" value="F:carbohydrate binding"/>
    <property type="evidence" value="ECO:0007669"/>
    <property type="project" value="InterPro"/>
</dbReference>
<sequence>MTDPIRLAAGAAAAEISPLGAEPMAWRIGERQLLWSGDPAHWNRRAPILFPVVGASAGGVARVGRRAFPMPRHGFARDCSFALVDRDAARVRLRLTDGEATRAHYPFAFALEVEAALSPSALALAFTVTNPGGVDLPYALGFHPAFPWPFAGGSAEDYRVVFDADQNPGVPDLTPDGLLREGSRRLPLGGAVLPLTGDLFARDALVMRDVQGRSMRFTAPDGAALAVEAEDFPHFALWTKPGAPFLSLETWTGHADPEGFSGEMAEKPSIRILPPGGHATHRTTLRFGAGT</sequence>
<comment type="caution">
    <text evidence="1">The sequence shown here is derived from an EMBL/GenBank/DDBJ whole genome shotgun (WGS) entry which is preliminary data.</text>
</comment>
<protein>
    <submittedName>
        <fullName evidence="1">Aldose 1-epimerase family protein</fullName>
    </submittedName>
</protein>
<gene>
    <name evidence="1" type="ORF">F0L46_24095</name>
</gene>
<evidence type="ECO:0000313" key="2">
    <source>
        <dbReference type="Proteomes" id="UP000323142"/>
    </source>
</evidence>
<name>A0A5B2V5Y1_9HYPH</name>